<dbReference type="PANTHER" id="PTHR34383:SF1">
    <property type="entry name" value="ADP-POLYPHOSPHATE PHOSPHOTRANSFERASE"/>
    <property type="match status" value="1"/>
</dbReference>
<evidence type="ECO:0000259" key="5">
    <source>
        <dbReference type="Pfam" id="PF03976"/>
    </source>
</evidence>
<gene>
    <name evidence="6" type="ORF">HMPREF9465_02160</name>
</gene>
<organism evidence="6 7">
    <name type="scientific">Sutterella wadsworthensis 2_1_59BFAA</name>
    <dbReference type="NCBI Taxonomy" id="742823"/>
    <lineage>
        <taxon>Bacteria</taxon>
        <taxon>Pseudomonadati</taxon>
        <taxon>Pseudomonadota</taxon>
        <taxon>Betaproteobacteria</taxon>
        <taxon>Burkholderiales</taxon>
        <taxon>Sutterellaceae</taxon>
        <taxon>Sutterella</taxon>
    </lineage>
</organism>
<name>K1JF59_9BURK</name>
<reference evidence="6 7" key="1">
    <citation type="submission" date="2012-05" db="EMBL/GenBank/DDBJ databases">
        <title>The Genome Sequence of Sutterella wadsworthensis 2_1_59BFAA.</title>
        <authorList>
            <consortium name="The Broad Institute Genome Sequencing Platform"/>
            <person name="Earl A."/>
            <person name="Ward D."/>
            <person name="Feldgarden M."/>
            <person name="Gevers D."/>
            <person name="Daigneault M."/>
            <person name="Strauss J."/>
            <person name="Allen-Vercoe E."/>
            <person name="Walker B."/>
            <person name="Young S.K."/>
            <person name="Zeng Q."/>
            <person name="Gargeya S."/>
            <person name="Fitzgerald M."/>
            <person name="Haas B."/>
            <person name="Abouelleil A."/>
            <person name="Alvarado L."/>
            <person name="Arachchi H.M."/>
            <person name="Berlin A.M."/>
            <person name="Chapman S.B."/>
            <person name="Goldberg J."/>
            <person name="Griggs A."/>
            <person name="Gujja S."/>
            <person name="Hansen M."/>
            <person name="Howarth C."/>
            <person name="Imamovic A."/>
            <person name="Larimer J."/>
            <person name="McCowen C."/>
            <person name="Montmayeur A."/>
            <person name="Murphy C."/>
            <person name="Neiman D."/>
            <person name="Pearson M."/>
            <person name="Priest M."/>
            <person name="Roberts A."/>
            <person name="Saif S."/>
            <person name="Shea T."/>
            <person name="Sisk P."/>
            <person name="Sykes S."/>
            <person name="Wortman J."/>
            <person name="Nusbaum C."/>
            <person name="Birren B."/>
        </authorList>
    </citation>
    <scope>NUCLEOTIDE SEQUENCE [LARGE SCALE GENOMIC DNA]</scope>
    <source>
        <strain evidence="6 7">2_1_59BFAA</strain>
    </source>
</reference>
<proteinExistence type="inferred from homology"/>
<evidence type="ECO:0000313" key="6">
    <source>
        <dbReference type="EMBL" id="EKB30225.1"/>
    </source>
</evidence>
<dbReference type="InterPro" id="IPR022486">
    <property type="entry name" value="PPK2_PA0141"/>
</dbReference>
<dbReference type="Proteomes" id="UP000005835">
    <property type="component" value="Unassembled WGS sequence"/>
</dbReference>
<dbReference type="eggNOG" id="COG2326">
    <property type="taxonomic scope" value="Bacteria"/>
</dbReference>
<dbReference type="PANTHER" id="PTHR34383">
    <property type="entry name" value="POLYPHOSPHATE:AMP PHOSPHOTRANSFERASE-RELATED"/>
    <property type="match status" value="1"/>
</dbReference>
<evidence type="ECO:0000313" key="7">
    <source>
        <dbReference type="Proteomes" id="UP000005835"/>
    </source>
</evidence>
<dbReference type="GO" id="GO:0008976">
    <property type="term" value="F:polyphosphate kinase activity"/>
    <property type="evidence" value="ECO:0007669"/>
    <property type="project" value="UniProtKB-UniRule"/>
</dbReference>
<dbReference type="RefSeq" id="WP_005436997.1">
    <property type="nucleotide sequence ID" value="NZ_JH815521.1"/>
</dbReference>
<keyword evidence="2 4" id="KW-0808">Transferase</keyword>
<dbReference type="STRING" id="742823.HMPREF9465_02160"/>
<dbReference type="GO" id="GO:0006793">
    <property type="term" value="P:phosphorus metabolic process"/>
    <property type="evidence" value="ECO:0007669"/>
    <property type="project" value="InterPro"/>
</dbReference>
<dbReference type="SUPFAM" id="SSF52540">
    <property type="entry name" value="P-loop containing nucleoside triphosphate hydrolases"/>
    <property type="match status" value="1"/>
</dbReference>
<evidence type="ECO:0000256" key="2">
    <source>
        <dbReference type="ARBA" id="ARBA00022679"/>
    </source>
</evidence>
<keyword evidence="3 4" id="KW-0418">Kinase</keyword>
<evidence type="ECO:0000256" key="4">
    <source>
        <dbReference type="RuleBase" id="RU369062"/>
    </source>
</evidence>
<accession>K1JF59</accession>
<dbReference type="NCBIfam" id="TIGR03707">
    <property type="entry name" value="PPK2_P_aer"/>
    <property type="match status" value="1"/>
</dbReference>
<dbReference type="InterPro" id="IPR022488">
    <property type="entry name" value="PPK2-related"/>
</dbReference>
<keyword evidence="7" id="KW-1185">Reference proteome</keyword>
<sequence length="392" mass="45311">MAKDHSHKSAVEPTGGSTLEVVDVDRKPFYPVAALEPKHVEPHSFDSMTQVVTYLRDKLRDTPLVSPEESAAEVFKMLNRDLTQTERDALFKLLLVKEAHQAGLFPKKPIDMNALSDKLREGAYPYKNRYPNKLYEKELYDLQVELLKLQDWVKRTNSKIIVLFEGRDAAGKGGTIRRFTENLNPRGARTVALSKPTENEAGQWYFQRYCAHLPNPGEICFFDRSWYNRAVVEPVMGFCTPEQTEIFLNEVTGFEQSLIRGGTHIIKFWLAVSQDEQRRRFRERRENPLKRWKLSPVDIASMDRWDDYSKAIRRMFQMTDTAETPWTVIRNEDKRRGRLNAIRVLLQSIPYDNRDMKKVGNIDPLIVGRAGSLFASNGDPLRFDINNEIGNS</sequence>
<dbReference type="InterPro" id="IPR027417">
    <property type="entry name" value="P-loop_NTPase"/>
</dbReference>
<dbReference type="HOGENOM" id="CLU_048699_0_1_4"/>
<dbReference type="Gene3D" id="3.40.50.300">
    <property type="entry name" value="P-loop containing nucleotide triphosphate hydrolases"/>
    <property type="match status" value="1"/>
</dbReference>
<dbReference type="AlphaFoldDB" id="K1JF59"/>
<evidence type="ECO:0000256" key="1">
    <source>
        <dbReference type="ARBA" id="ARBA00009924"/>
    </source>
</evidence>
<feature type="domain" description="Polyphosphate kinase-2-related" evidence="5">
    <location>
        <begin position="133"/>
        <end position="355"/>
    </location>
</feature>
<comment type="subunit">
    <text evidence="4">Homotetramer.</text>
</comment>
<evidence type="ECO:0000256" key="3">
    <source>
        <dbReference type="ARBA" id="ARBA00022777"/>
    </source>
</evidence>
<dbReference type="EC" id="2.7.4.-" evidence="4"/>
<dbReference type="Pfam" id="PF03976">
    <property type="entry name" value="PPK2"/>
    <property type="match status" value="1"/>
</dbReference>
<dbReference type="EMBL" id="ADMG01000049">
    <property type="protein sequence ID" value="EKB30225.1"/>
    <property type="molecule type" value="Genomic_DNA"/>
</dbReference>
<comment type="caution">
    <text evidence="6">The sequence shown here is derived from an EMBL/GenBank/DDBJ whole genome shotgun (WGS) entry which is preliminary data.</text>
</comment>
<protein>
    <recommendedName>
        <fullName evidence="4">ADP/GDP-polyphosphate phosphotransferase</fullName>
        <ecNumber evidence="4">2.7.4.-</ecNumber>
    </recommendedName>
    <alternativeName>
        <fullName evidence="4">Polyphosphate kinase PPK2</fullName>
    </alternativeName>
</protein>
<dbReference type="PATRIC" id="fig|742823.3.peg.2171"/>
<comment type="function">
    <text evidence="4">Uses inorganic polyphosphate (polyP) as a donor to convert GDP to GTP or ADP to ATP.</text>
</comment>
<comment type="similarity">
    <text evidence="1 4">Belongs to the polyphosphate kinase 2 (PPK2) family. Class I subfamily.</text>
</comment>